<protein>
    <submittedName>
        <fullName evidence="7">Radical SAM domain protein</fullName>
    </submittedName>
</protein>
<gene>
    <name evidence="7" type="ordered locus">Clim_0915</name>
</gene>
<dbReference type="Pfam" id="PF04055">
    <property type="entry name" value="Radical_SAM"/>
    <property type="match status" value="1"/>
</dbReference>
<keyword evidence="2" id="KW-0949">S-adenosyl-L-methionine</keyword>
<reference evidence="7 8" key="1">
    <citation type="submission" date="2008-05" db="EMBL/GenBank/DDBJ databases">
        <title>Complete sequence of Chlorobium limicola DSM 245.</title>
        <authorList>
            <consortium name="US DOE Joint Genome Institute"/>
            <person name="Lucas S."/>
            <person name="Copeland A."/>
            <person name="Lapidus A."/>
            <person name="Glavina del Rio T."/>
            <person name="Dalin E."/>
            <person name="Tice H."/>
            <person name="Bruce D."/>
            <person name="Goodwin L."/>
            <person name="Pitluck S."/>
            <person name="Schmutz J."/>
            <person name="Larimer F."/>
            <person name="Land M."/>
            <person name="Hauser L."/>
            <person name="Kyrpides N."/>
            <person name="Ovchinnikova G."/>
            <person name="Zhao F."/>
            <person name="Li T."/>
            <person name="Liu Z."/>
            <person name="Overmann J."/>
            <person name="Bryant D.A."/>
            <person name="Richardson P."/>
        </authorList>
    </citation>
    <scope>NUCLEOTIDE SEQUENCE [LARGE SCALE GENOMIC DNA]</scope>
    <source>
        <strain evidence="8">DSM 245 / NBRC 103803 / 6330</strain>
    </source>
</reference>
<dbReference type="InterPro" id="IPR024521">
    <property type="entry name" value="ArsS-like_C"/>
</dbReference>
<keyword evidence="3" id="KW-0479">Metal-binding</keyword>
<sequence length="351" mass="39132">MTIHPSLHKRKNPLAESGEQIRVLEKTDCSIPPFGSKLAETGNGPLRPDGTAILQVNIGYRCNLLCRHCHVDGGPDRSETMSRETMQHCLDALSKSRIQTLDITGGAPEMNPDLPWFIREARKIMPEGEILVRTNLVILVSGEEYRHFPELFRENRVSLIASLPCYTRENVDAQRGKGVFDRSIEALRMLNATGYGKDGSPLQLNLVFNPGGPSLPGAQQALEADYKSRLRQEFGIEFSHLYTITNMPVSRFLESLLEEGGFCRYMNLLESHFNPEAVKNLMCRNTVSVGWDGALYDCDFNQMLKLPMREPAPRTISDFDEALLHDRTIAIGQHCYGCTAGAGSSCQGCLL</sequence>
<dbReference type="NCBIfam" id="TIGR04167">
    <property type="entry name" value="rSAM_SeCys"/>
    <property type="match status" value="1"/>
</dbReference>
<dbReference type="PANTHER" id="PTHR43728">
    <property type="entry name" value="SLR0304 PROTEIN"/>
    <property type="match status" value="1"/>
</dbReference>
<organism evidence="7 8">
    <name type="scientific">Chlorobium limicola (strain DSM 245 / NBRC 103803 / 6330)</name>
    <dbReference type="NCBI Taxonomy" id="290315"/>
    <lineage>
        <taxon>Bacteria</taxon>
        <taxon>Pseudomonadati</taxon>
        <taxon>Chlorobiota</taxon>
        <taxon>Chlorobiia</taxon>
        <taxon>Chlorobiales</taxon>
        <taxon>Chlorobiaceae</taxon>
        <taxon>Chlorobium/Pelodictyon group</taxon>
        <taxon>Chlorobium</taxon>
    </lineage>
</organism>
<proteinExistence type="predicted"/>
<dbReference type="SUPFAM" id="SSF102114">
    <property type="entry name" value="Radical SAM enzymes"/>
    <property type="match status" value="1"/>
</dbReference>
<dbReference type="STRING" id="290315.Clim_0915"/>
<name>B3EIQ3_CHLL2</name>
<dbReference type="PROSITE" id="PS51918">
    <property type="entry name" value="RADICAL_SAM"/>
    <property type="match status" value="1"/>
</dbReference>
<dbReference type="InterPro" id="IPR026351">
    <property type="entry name" value="rSAM_ArsS-like"/>
</dbReference>
<evidence type="ECO:0000256" key="3">
    <source>
        <dbReference type="ARBA" id="ARBA00022723"/>
    </source>
</evidence>
<dbReference type="OrthoDB" id="9810775at2"/>
<dbReference type="KEGG" id="cli:Clim_0915"/>
<keyword evidence="4" id="KW-0408">Iron</keyword>
<evidence type="ECO:0000313" key="7">
    <source>
        <dbReference type="EMBL" id="ACD89994.1"/>
    </source>
</evidence>
<keyword evidence="5" id="KW-0411">Iron-sulfur</keyword>
<dbReference type="InterPro" id="IPR013785">
    <property type="entry name" value="Aldolase_TIM"/>
</dbReference>
<dbReference type="InterPro" id="IPR007197">
    <property type="entry name" value="rSAM"/>
</dbReference>
<dbReference type="EMBL" id="CP001097">
    <property type="protein sequence ID" value="ACD89994.1"/>
    <property type="molecule type" value="Genomic_DNA"/>
</dbReference>
<dbReference type="GO" id="GO:0046872">
    <property type="term" value="F:metal ion binding"/>
    <property type="evidence" value="ECO:0007669"/>
    <property type="project" value="UniProtKB-KW"/>
</dbReference>
<accession>B3EIQ3</accession>
<dbReference type="SFLD" id="SFLDG01067">
    <property type="entry name" value="SPASM/twitch_domain_containing"/>
    <property type="match status" value="1"/>
</dbReference>
<feature type="domain" description="Radical SAM core" evidence="6">
    <location>
        <begin position="48"/>
        <end position="276"/>
    </location>
</feature>
<dbReference type="GO" id="GO:0003824">
    <property type="term" value="F:catalytic activity"/>
    <property type="evidence" value="ECO:0007669"/>
    <property type="project" value="InterPro"/>
</dbReference>
<dbReference type="GO" id="GO:0051536">
    <property type="term" value="F:iron-sulfur cluster binding"/>
    <property type="evidence" value="ECO:0007669"/>
    <property type="project" value="UniProtKB-KW"/>
</dbReference>
<dbReference type="RefSeq" id="WP_012465873.1">
    <property type="nucleotide sequence ID" value="NC_010803.1"/>
</dbReference>
<evidence type="ECO:0000256" key="5">
    <source>
        <dbReference type="ARBA" id="ARBA00023014"/>
    </source>
</evidence>
<dbReference type="HOGENOM" id="CLU_050695_0_0_10"/>
<evidence type="ECO:0000256" key="2">
    <source>
        <dbReference type="ARBA" id="ARBA00022691"/>
    </source>
</evidence>
<evidence type="ECO:0000256" key="4">
    <source>
        <dbReference type="ARBA" id="ARBA00023004"/>
    </source>
</evidence>
<dbReference type="SFLD" id="SFLDS00029">
    <property type="entry name" value="Radical_SAM"/>
    <property type="match status" value="1"/>
</dbReference>
<dbReference type="InterPro" id="IPR058240">
    <property type="entry name" value="rSAM_sf"/>
</dbReference>
<dbReference type="Gene3D" id="3.20.20.70">
    <property type="entry name" value="Aldolase class I"/>
    <property type="match status" value="1"/>
</dbReference>
<dbReference type="Pfam" id="PF12345">
    <property type="entry name" value="DUF3641"/>
    <property type="match status" value="1"/>
</dbReference>
<comment type="cofactor">
    <cofactor evidence="1">
        <name>[4Fe-4S] cluster</name>
        <dbReference type="ChEBI" id="CHEBI:49883"/>
    </cofactor>
</comment>
<dbReference type="AlphaFoldDB" id="B3EIQ3"/>
<evidence type="ECO:0000256" key="1">
    <source>
        <dbReference type="ARBA" id="ARBA00001966"/>
    </source>
</evidence>
<dbReference type="CDD" id="cd01335">
    <property type="entry name" value="Radical_SAM"/>
    <property type="match status" value="1"/>
</dbReference>
<evidence type="ECO:0000259" key="6">
    <source>
        <dbReference type="PROSITE" id="PS51918"/>
    </source>
</evidence>
<evidence type="ECO:0000313" key="8">
    <source>
        <dbReference type="Proteomes" id="UP000008841"/>
    </source>
</evidence>
<dbReference type="Proteomes" id="UP000008841">
    <property type="component" value="Chromosome"/>
</dbReference>
<dbReference type="PANTHER" id="PTHR43728:SF1">
    <property type="entry name" value="FE-S OXIDOREDUCTASE"/>
    <property type="match status" value="1"/>
</dbReference>
<dbReference type="eggNOG" id="COG0535">
    <property type="taxonomic scope" value="Bacteria"/>
</dbReference>